<dbReference type="Pfam" id="PF07993">
    <property type="entry name" value="NAD_binding_4"/>
    <property type="match status" value="1"/>
</dbReference>
<sequence length="348" mass="37189">MSVTVKPRATVLLTGASGVVGRAVLERLADHTVVCLTHRNPVAAPQAVGVAGDLTRPYFGLERAAYEELADRVDAVVHCAAVTGFGVDARLTEDLNVRGTEGVLAFARRAGAVLHHVSTAFVTRRDLARDGSSTARPEVYLDSKRRAEQALLDSGAAVNVIRPSVVIGDSVTGRISQFQGLHAIAGALLKGVLPMLPLDPGNRIDFVPQDLVAGVIAALVRAGTTGGEYWVTGGADAPTARRVVELGLELGRSLGLEPERPRFVEPDMVDRLIRPVFLDALPRSGRRRVDDMLAMTALFDTAEPFASTYHHAPGVERLSAERLEDAFTASMRHYAQEKGLVRPSEVAA</sequence>
<protein>
    <submittedName>
        <fullName evidence="2">SDR family oxidoreductase</fullName>
    </submittedName>
</protein>
<reference evidence="3" key="1">
    <citation type="journal article" date="2019" name="Int. J. Syst. Evol. Microbiol.">
        <title>The Global Catalogue of Microorganisms (GCM) 10K type strain sequencing project: providing services to taxonomists for standard genome sequencing and annotation.</title>
        <authorList>
            <consortium name="The Broad Institute Genomics Platform"/>
            <consortium name="The Broad Institute Genome Sequencing Center for Infectious Disease"/>
            <person name="Wu L."/>
            <person name="Ma J."/>
        </authorList>
    </citation>
    <scope>NUCLEOTIDE SEQUENCE [LARGE SCALE GENOMIC DNA]</scope>
    <source>
        <strain evidence="3">CGMCC 4.1469</strain>
    </source>
</reference>
<dbReference type="Proteomes" id="UP001596067">
    <property type="component" value="Unassembled WGS sequence"/>
</dbReference>
<dbReference type="SUPFAM" id="SSF51735">
    <property type="entry name" value="NAD(P)-binding Rossmann-fold domains"/>
    <property type="match status" value="1"/>
</dbReference>
<dbReference type="InterPro" id="IPR013120">
    <property type="entry name" value="FAR_NAD-bd"/>
</dbReference>
<feature type="domain" description="Thioester reductase (TE)" evidence="1">
    <location>
        <begin position="45"/>
        <end position="215"/>
    </location>
</feature>
<dbReference type="PANTHER" id="PTHR11011">
    <property type="entry name" value="MALE STERILITY PROTEIN 2-RELATED"/>
    <property type="match status" value="1"/>
</dbReference>
<dbReference type="EMBL" id="JBHSOD010000050">
    <property type="protein sequence ID" value="MFC5889076.1"/>
    <property type="molecule type" value="Genomic_DNA"/>
</dbReference>
<evidence type="ECO:0000313" key="2">
    <source>
        <dbReference type="EMBL" id="MFC5889076.1"/>
    </source>
</evidence>
<accession>A0ABW1F4E1</accession>
<evidence type="ECO:0000313" key="3">
    <source>
        <dbReference type="Proteomes" id="UP001596067"/>
    </source>
</evidence>
<keyword evidence="3" id="KW-1185">Reference proteome</keyword>
<dbReference type="Gene3D" id="3.40.50.720">
    <property type="entry name" value="NAD(P)-binding Rossmann-like Domain"/>
    <property type="match status" value="1"/>
</dbReference>
<dbReference type="RefSeq" id="WP_313767008.1">
    <property type="nucleotide sequence ID" value="NZ_BAAAVH010000020.1"/>
</dbReference>
<organism evidence="2 3">
    <name type="scientific">Kitasatospora aburaviensis</name>
    <dbReference type="NCBI Taxonomy" id="67265"/>
    <lineage>
        <taxon>Bacteria</taxon>
        <taxon>Bacillati</taxon>
        <taxon>Actinomycetota</taxon>
        <taxon>Actinomycetes</taxon>
        <taxon>Kitasatosporales</taxon>
        <taxon>Streptomycetaceae</taxon>
        <taxon>Kitasatospora</taxon>
    </lineage>
</organism>
<dbReference type="InterPro" id="IPR026055">
    <property type="entry name" value="FAR"/>
</dbReference>
<gene>
    <name evidence="2" type="ORF">ACFP0N_29315</name>
</gene>
<dbReference type="PANTHER" id="PTHR11011:SF45">
    <property type="entry name" value="FATTY ACYL-COA REDUCTASE CG8306-RELATED"/>
    <property type="match status" value="1"/>
</dbReference>
<evidence type="ECO:0000259" key="1">
    <source>
        <dbReference type="Pfam" id="PF07993"/>
    </source>
</evidence>
<comment type="caution">
    <text evidence="2">The sequence shown here is derived from an EMBL/GenBank/DDBJ whole genome shotgun (WGS) entry which is preliminary data.</text>
</comment>
<dbReference type="InterPro" id="IPR036291">
    <property type="entry name" value="NAD(P)-bd_dom_sf"/>
</dbReference>
<proteinExistence type="predicted"/>
<name>A0ABW1F4E1_9ACTN</name>